<dbReference type="SUPFAM" id="SSF56574">
    <property type="entry name" value="Serpins"/>
    <property type="match status" value="1"/>
</dbReference>
<feature type="domain" description="Serpin" evidence="5">
    <location>
        <begin position="105"/>
        <end position="485"/>
    </location>
</feature>
<dbReference type="InterPro" id="IPR036186">
    <property type="entry name" value="Serpin_sf"/>
</dbReference>
<dbReference type="Gene3D" id="3.30.497.10">
    <property type="entry name" value="Antithrombin, subunit I, domain 2"/>
    <property type="match status" value="1"/>
</dbReference>
<dbReference type="Gene3D" id="2.10.310.10">
    <property type="entry name" value="Serpins superfamily"/>
    <property type="match status" value="1"/>
</dbReference>
<dbReference type="GO" id="GO:0004867">
    <property type="term" value="F:serine-type endopeptidase inhibitor activity"/>
    <property type="evidence" value="ECO:0007669"/>
    <property type="project" value="UniProtKB-KW"/>
</dbReference>
<evidence type="ECO:0000313" key="7">
    <source>
        <dbReference type="Proteomes" id="UP001627154"/>
    </source>
</evidence>
<dbReference type="EMBL" id="JBJJXI010000124">
    <property type="protein sequence ID" value="KAL3388942.1"/>
    <property type="molecule type" value="Genomic_DNA"/>
</dbReference>
<dbReference type="CDD" id="cd00172">
    <property type="entry name" value="serpin"/>
    <property type="match status" value="1"/>
</dbReference>
<evidence type="ECO:0000259" key="5">
    <source>
        <dbReference type="SMART" id="SM00093"/>
    </source>
</evidence>
<dbReference type="InterPro" id="IPR042178">
    <property type="entry name" value="Serpin_sf_1"/>
</dbReference>
<evidence type="ECO:0000256" key="4">
    <source>
        <dbReference type="SAM" id="SignalP"/>
    </source>
</evidence>
<dbReference type="PANTHER" id="PTHR11461">
    <property type="entry name" value="SERINE PROTEASE INHIBITOR, SERPIN"/>
    <property type="match status" value="1"/>
</dbReference>
<dbReference type="InterPro" id="IPR000215">
    <property type="entry name" value="Serpin_fam"/>
</dbReference>
<dbReference type="InterPro" id="IPR023796">
    <property type="entry name" value="Serpin_dom"/>
</dbReference>
<evidence type="ECO:0000256" key="3">
    <source>
        <dbReference type="RuleBase" id="RU000411"/>
    </source>
</evidence>
<evidence type="ECO:0000256" key="2">
    <source>
        <dbReference type="ARBA" id="ARBA00022900"/>
    </source>
</evidence>
<evidence type="ECO:0000256" key="1">
    <source>
        <dbReference type="ARBA" id="ARBA00022690"/>
    </source>
</evidence>
<feature type="chain" id="PRO_5044876798" description="Serpin domain-containing protein" evidence="4">
    <location>
        <begin position="19"/>
        <end position="487"/>
    </location>
</feature>
<dbReference type="AlphaFoldDB" id="A0ABD2W756"/>
<dbReference type="PROSITE" id="PS00284">
    <property type="entry name" value="SERPIN"/>
    <property type="match status" value="1"/>
</dbReference>
<sequence>MKFSFFKLFLVLFYSCQAQGFIFPDQFQKLQERYQDHYPRPNQPSPPHHPPVFNRQQWQPSPIWAPFHDKYPPFEQKNVGTSRPFFESFEQFRDILSRGTTLLTLNIDNIMEKQHPIDNLVFSPLSLQMLLATILLASKGQTFDEITKVFNINSGIFKNSENDFHQNFGKLIQQTLSSTNKLGAPKFNFGTGVFVTRNSPIGKSFKSASEKIYQTHVKNIDYRYEPARNIINDWVKSKTEGLIPSFLDEQPRGDTKAIIASAIYFKGEWKDRLHTSDIMWPFKISNNKMKKVNALVSDGTIPYRFLAEKKLKIVALPYKSSQVSMYVIVPQKPGIEGLRTIKKELTPEIIDDLIGKMKEQAIRLMLPVMNLSSTVDLENILGEMGLSTLTDPNRADLSVLTSNQGIPIDVLRTNRNIRNPGIFFDKIVQKVKIAVTEKGTEAAAATGALMDRMILPTINANQPFLFFIRNDDTKSILFYGSIKDPNP</sequence>
<reference evidence="6 7" key="1">
    <citation type="journal article" date="2024" name="bioRxiv">
        <title>A reference genome for Trichogramma kaykai: A tiny desert-dwelling parasitoid wasp with competing sex-ratio distorters.</title>
        <authorList>
            <person name="Culotta J."/>
            <person name="Lindsey A.R."/>
        </authorList>
    </citation>
    <scope>NUCLEOTIDE SEQUENCE [LARGE SCALE GENOMIC DNA]</scope>
    <source>
        <strain evidence="6 7">KSX58</strain>
    </source>
</reference>
<dbReference type="PANTHER" id="PTHR11461:SF342">
    <property type="entry name" value="SERINE PROTEASE INHIBITOR 28DC"/>
    <property type="match status" value="1"/>
</dbReference>
<keyword evidence="2" id="KW-0722">Serine protease inhibitor</keyword>
<dbReference type="SMART" id="SM00093">
    <property type="entry name" value="SERPIN"/>
    <property type="match status" value="1"/>
</dbReference>
<dbReference type="InterPro" id="IPR042185">
    <property type="entry name" value="Serpin_sf_2"/>
</dbReference>
<evidence type="ECO:0000313" key="6">
    <source>
        <dbReference type="EMBL" id="KAL3388942.1"/>
    </source>
</evidence>
<accession>A0ABD2W756</accession>
<dbReference type="Gene3D" id="2.30.39.10">
    <property type="entry name" value="Alpha-1-antitrypsin, domain 1"/>
    <property type="match status" value="1"/>
</dbReference>
<dbReference type="Proteomes" id="UP001627154">
    <property type="component" value="Unassembled WGS sequence"/>
</dbReference>
<keyword evidence="1" id="KW-0646">Protease inhibitor</keyword>
<dbReference type="Pfam" id="PF00079">
    <property type="entry name" value="Serpin"/>
    <property type="match status" value="1"/>
</dbReference>
<keyword evidence="7" id="KW-1185">Reference proteome</keyword>
<organism evidence="6 7">
    <name type="scientific">Trichogramma kaykai</name>
    <dbReference type="NCBI Taxonomy" id="54128"/>
    <lineage>
        <taxon>Eukaryota</taxon>
        <taxon>Metazoa</taxon>
        <taxon>Ecdysozoa</taxon>
        <taxon>Arthropoda</taxon>
        <taxon>Hexapoda</taxon>
        <taxon>Insecta</taxon>
        <taxon>Pterygota</taxon>
        <taxon>Neoptera</taxon>
        <taxon>Endopterygota</taxon>
        <taxon>Hymenoptera</taxon>
        <taxon>Apocrita</taxon>
        <taxon>Proctotrupomorpha</taxon>
        <taxon>Chalcidoidea</taxon>
        <taxon>Trichogrammatidae</taxon>
        <taxon>Trichogramma</taxon>
    </lineage>
</organism>
<comment type="caution">
    <text evidence="6">The sequence shown here is derived from an EMBL/GenBank/DDBJ whole genome shotgun (WGS) entry which is preliminary data.</text>
</comment>
<feature type="signal peptide" evidence="4">
    <location>
        <begin position="1"/>
        <end position="18"/>
    </location>
</feature>
<proteinExistence type="inferred from homology"/>
<comment type="similarity">
    <text evidence="3">Belongs to the serpin family.</text>
</comment>
<keyword evidence="4" id="KW-0732">Signal</keyword>
<protein>
    <recommendedName>
        <fullName evidence="5">Serpin domain-containing protein</fullName>
    </recommendedName>
</protein>
<dbReference type="InterPro" id="IPR023795">
    <property type="entry name" value="Serpin_CS"/>
</dbReference>
<gene>
    <name evidence="6" type="ORF">TKK_015899</name>
</gene>
<name>A0ABD2W756_9HYME</name>